<dbReference type="Gene3D" id="1.10.1130.10">
    <property type="entry name" value="Flavocytochrome C3, Chain A"/>
    <property type="match status" value="1"/>
</dbReference>
<gene>
    <name evidence="3" type="ORF">FSB75_20225</name>
</gene>
<keyword evidence="1" id="KW-0732">Signal</keyword>
<name>A0A5B8UNB7_9BACT</name>
<organism evidence="3 4">
    <name type="scientific">Flavisolibacter ginsenosidimutans</name>
    <dbReference type="NCBI Taxonomy" id="661481"/>
    <lineage>
        <taxon>Bacteria</taxon>
        <taxon>Pseudomonadati</taxon>
        <taxon>Bacteroidota</taxon>
        <taxon>Chitinophagia</taxon>
        <taxon>Chitinophagales</taxon>
        <taxon>Chitinophagaceae</taxon>
        <taxon>Flavisolibacter</taxon>
    </lineage>
</organism>
<feature type="domain" description="Cytochrome c-552/4" evidence="2">
    <location>
        <begin position="175"/>
        <end position="215"/>
    </location>
</feature>
<accession>A0A5B8UNB7</accession>
<dbReference type="KEGG" id="fgg:FSB75_20225"/>
<evidence type="ECO:0000313" key="4">
    <source>
        <dbReference type="Proteomes" id="UP000321204"/>
    </source>
</evidence>
<dbReference type="SUPFAM" id="SSF48695">
    <property type="entry name" value="Multiheme cytochromes"/>
    <property type="match status" value="1"/>
</dbReference>
<evidence type="ECO:0000259" key="2">
    <source>
        <dbReference type="Pfam" id="PF13435"/>
    </source>
</evidence>
<dbReference type="OrthoDB" id="9814800at2"/>
<reference evidence="3 4" key="1">
    <citation type="journal article" date="2015" name="Int. J. Syst. Evol. Microbiol.">
        <title>Flavisolibacter ginsenosidimutans sp. nov., with ginsenoside-converting activity isolated from soil used for cultivating ginseng.</title>
        <authorList>
            <person name="Zhao Y."/>
            <person name="Liu Q."/>
            <person name="Kang M.S."/>
            <person name="Jin F."/>
            <person name="Yu H."/>
            <person name="Im W.T."/>
        </authorList>
    </citation>
    <scope>NUCLEOTIDE SEQUENCE [LARGE SCALE GENOMIC DNA]</scope>
    <source>
        <strain evidence="3 4">Gsoil 636</strain>
    </source>
</reference>
<evidence type="ECO:0000313" key="3">
    <source>
        <dbReference type="EMBL" id="QEC58134.1"/>
    </source>
</evidence>
<dbReference type="PANTHER" id="PTHR35038:SF8">
    <property type="entry name" value="C-TYPE POLYHEME CYTOCHROME OMCC"/>
    <property type="match status" value="1"/>
</dbReference>
<dbReference type="RefSeq" id="WP_146791176.1">
    <property type="nucleotide sequence ID" value="NZ_BAABIO010000003.1"/>
</dbReference>
<dbReference type="InterPro" id="IPR036280">
    <property type="entry name" value="Multihaem_cyt_sf"/>
</dbReference>
<dbReference type="Pfam" id="PF13435">
    <property type="entry name" value="Cytochrome_C554"/>
    <property type="match status" value="1"/>
</dbReference>
<dbReference type="Gene3D" id="3.90.10.10">
    <property type="entry name" value="Cytochrome C3"/>
    <property type="match status" value="1"/>
</dbReference>
<protein>
    <recommendedName>
        <fullName evidence="2">Cytochrome c-552/4 domain-containing protein</fullName>
    </recommendedName>
</protein>
<dbReference type="AlphaFoldDB" id="A0A5B8UNB7"/>
<evidence type="ECO:0000256" key="1">
    <source>
        <dbReference type="ARBA" id="ARBA00022729"/>
    </source>
</evidence>
<dbReference type="InterPro" id="IPR051829">
    <property type="entry name" value="Multiheme_Cytochr_ET"/>
</dbReference>
<keyword evidence="4" id="KW-1185">Reference proteome</keyword>
<proteinExistence type="predicted"/>
<dbReference type="InterPro" id="IPR023155">
    <property type="entry name" value="Cyt_c-552/4"/>
</dbReference>
<dbReference type="Proteomes" id="UP000321204">
    <property type="component" value="Chromosome"/>
</dbReference>
<dbReference type="EMBL" id="CP042433">
    <property type="protein sequence ID" value="QEC58134.1"/>
    <property type="molecule type" value="Genomic_DNA"/>
</dbReference>
<dbReference type="PANTHER" id="PTHR35038">
    <property type="entry name" value="DISSIMILATORY SULFITE REDUCTASE SIRA"/>
    <property type="match status" value="1"/>
</dbReference>
<sequence>MKRISRIQLVTGLIIFVIMLLTNCTSVDENKPITFTPVVDFTAFAGSASCASCHHDIYEKHLHTEHYSSTSKASAERILGSFEDGKNQYVFDNGATVVMQRKDSAFYQTEYANGQVQKTERMDMVVGSGRKGQSYININGNRFTQLPITYFTAAAQWSNSPGYPPHNAAFDRPITSRCLECHTTFVQQVKSISPQVEEFDKTKIIYGIDCERCHGPAAKHVAFQTQNPKATEAKFIVNPAKLSRQQNLDLCSLCHGGRLQKTAASFSFQVGDSIAGFFAPNKNFMDATNIDVHGNQAGLLSASKCFQLSQLTCNSCHNAHENEKDKIALFSQRCQTCHSSGHQKLCKLTDTIGTAITQNCIDCHMPKQASRSIAVYLQGAQQPTPVFMRTHWIKIYPKETDKVKHLLKATRAKGNLNAKEIR</sequence>